<accession>A0ACB8A8Q6</accession>
<dbReference type="EMBL" id="MU267779">
    <property type="protein sequence ID" value="KAH7909088.1"/>
    <property type="molecule type" value="Genomic_DNA"/>
</dbReference>
<sequence length="223" mass="25443">MVNWQSPAEIEKDSLIFLKMMHVLLGIYIWEFIISLYFDWAVFSGRKRFHWPLIFYFAGRYCMLFSTIGMTTSWGIFRSQVNCQALYTFTEYVGNAACGFASINLALRAIAIWAHNKWIIGLVVLIILGHWPLILLGGILTATWIPGTGCAIVKRNTVILGGLFIYSMCFNFTILCLAAYKLAWTPHRAGITKYRSRLVKMLFSDGLAYFFIAFLANLLATIF</sequence>
<name>A0ACB8A8Q6_9AGAM</name>
<proteinExistence type="predicted"/>
<organism evidence="1 2">
    <name type="scientific">Hygrophoropsis aurantiaca</name>
    <dbReference type="NCBI Taxonomy" id="72124"/>
    <lineage>
        <taxon>Eukaryota</taxon>
        <taxon>Fungi</taxon>
        <taxon>Dikarya</taxon>
        <taxon>Basidiomycota</taxon>
        <taxon>Agaricomycotina</taxon>
        <taxon>Agaricomycetes</taxon>
        <taxon>Agaricomycetidae</taxon>
        <taxon>Boletales</taxon>
        <taxon>Coniophorineae</taxon>
        <taxon>Hygrophoropsidaceae</taxon>
        <taxon>Hygrophoropsis</taxon>
    </lineage>
</organism>
<comment type="caution">
    <text evidence="1">The sequence shown here is derived from an EMBL/GenBank/DDBJ whole genome shotgun (WGS) entry which is preliminary data.</text>
</comment>
<keyword evidence="2" id="KW-1185">Reference proteome</keyword>
<gene>
    <name evidence="1" type="ORF">BJ138DRAFT_1200998</name>
</gene>
<evidence type="ECO:0000313" key="1">
    <source>
        <dbReference type="EMBL" id="KAH7909088.1"/>
    </source>
</evidence>
<protein>
    <submittedName>
        <fullName evidence="1">Uncharacterized protein</fullName>
    </submittedName>
</protein>
<evidence type="ECO:0000313" key="2">
    <source>
        <dbReference type="Proteomes" id="UP000790377"/>
    </source>
</evidence>
<feature type="non-terminal residue" evidence="1">
    <location>
        <position position="223"/>
    </location>
</feature>
<reference evidence="1" key="1">
    <citation type="journal article" date="2021" name="New Phytol.">
        <title>Evolutionary innovations through gain and loss of genes in the ectomycorrhizal Boletales.</title>
        <authorList>
            <person name="Wu G."/>
            <person name="Miyauchi S."/>
            <person name="Morin E."/>
            <person name="Kuo A."/>
            <person name="Drula E."/>
            <person name="Varga T."/>
            <person name="Kohler A."/>
            <person name="Feng B."/>
            <person name="Cao Y."/>
            <person name="Lipzen A."/>
            <person name="Daum C."/>
            <person name="Hundley H."/>
            <person name="Pangilinan J."/>
            <person name="Johnson J."/>
            <person name="Barry K."/>
            <person name="LaButti K."/>
            <person name="Ng V."/>
            <person name="Ahrendt S."/>
            <person name="Min B."/>
            <person name="Choi I.G."/>
            <person name="Park H."/>
            <person name="Plett J.M."/>
            <person name="Magnuson J."/>
            <person name="Spatafora J.W."/>
            <person name="Nagy L.G."/>
            <person name="Henrissat B."/>
            <person name="Grigoriev I.V."/>
            <person name="Yang Z.L."/>
            <person name="Xu J."/>
            <person name="Martin F.M."/>
        </authorList>
    </citation>
    <scope>NUCLEOTIDE SEQUENCE</scope>
    <source>
        <strain evidence="1">ATCC 28755</strain>
    </source>
</reference>
<dbReference type="Proteomes" id="UP000790377">
    <property type="component" value="Unassembled WGS sequence"/>
</dbReference>